<feature type="transmembrane region" description="Helical" evidence="1">
    <location>
        <begin position="34"/>
        <end position="56"/>
    </location>
</feature>
<dbReference type="GeneID" id="103701684"/>
<dbReference type="PANTHER" id="PTHR34483:SF7">
    <property type="entry name" value="TRANSMEMBRANE PROTEIN"/>
    <property type="match status" value="1"/>
</dbReference>
<dbReference type="RefSeq" id="XP_008782070.1">
    <property type="nucleotide sequence ID" value="XM_008783848.4"/>
</dbReference>
<evidence type="ECO:0000256" key="1">
    <source>
        <dbReference type="SAM" id="Phobius"/>
    </source>
</evidence>
<feature type="transmembrane region" description="Helical" evidence="1">
    <location>
        <begin position="269"/>
        <end position="294"/>
    </location>
</feature>
<evidence type="ECO:0000313" key="3">
    <source>
        <dbReference type="RefSeq" id="XP_008782070.1"/>
    </source>
</evidence>
<dbReference type="PANTHER" id="PTHR34483">
    <property type="entry name" value="OS09G0129800 PROTEIN"/>
    <property type="match status" value="1"/>
</dbReference>
<proteinExistence type="predicted"/>
<organism evidence="2 3">
    <name type="scientific">Phoenix dactylifera</name>
    <name type="common">Date palm</name>
    <dbReference type="NCBI Taxonomy" id="42345"/>
    <lineage>
        <taxon>Eukaryota</taxon>
        <taxon>Viridiplantae</taxon>
        <taxon>Streptophyta</taxon>
        <taxon>Embryophyta</taxon>
        <taxon>Tracheophyta</taxon>
        <taxon>Spermatophyta</taxon>
        <taxon>Magnoliopsida</taxon>
        <taxon>Liliopsida</taxon>
        <taxon>Arecaceae</taxon>
        <taxon>Coryphoideae</taxon>
        <taxon>Phoeniceae</taxon>
        <taxon>Phoenix</taxon>
    </lineage>
</organism>
<feature type="transmembrane region" description="Helical" evidence="1">
    <location>
        <begin position="100"/>
        <end position="130"/>
    </location>
</feature>
<evidence type="ECO:0000313" key="2">
    <source>
        <dbReference type="Proteomes" id="UP000228380"/>
    </source>
</evidence>
<keyword evidence="2" id="KW-1185">Reference proteome</keyword>
<feature type="transmembrane region" description="Helical" evidence="1">
    <location>
        <begin position="236"/>
        <end position="257"/>
    </location>
</feature>
<keyword evidence="1" id="KW-0812">Transmembrane</keyword>
<sequence length="329" mass="35376">MGFTPMAMANPPKPIGTCKILREALTLSTKNVRLILPILLISILSTFLLVLGRYLAFRPLLVDLFLKSTSLSNYKPGSPEFSNLLAAIQKDGKELAAEGVIFFIVAFFIQSLLQITMIHAITTTYSGELLTQKELFLKVKRGLKGPMITQVYAALLNLGYLLILLTLVVVSVFMSQLSIALVILGLFVVLLALVFFPYLATVLSLSAVISVAEEGCYGVGAIGRAVELIKGKKKQAISIILLCSVLEYAIGKARIMAVASCPLSTAAQAAAGFVYAALLTALTLFTLSTITVLYDECKRDHGEVTIGMAGDYAYTILSTADAPVNKELP</sequence>
<feature type="transmembrane region" description="Helical" evidence="1">
    <location>
        <begin position="151"/>
        <end position="173"/>
    </location>
</feature>
<reference evidence="2" key="1">
    <citation type="journal article" date="2019" name="Nat. Commun.">
        <title>Genome-wide association mapping of date palm fruit traits.</title>
        <authorList>
            <person name="Hazzouri K.M."/>
            <person name="Gros-Balthazard M."/>
            <person name="Flowers J.M."/>
            <person name="Copetti D."/>
            <person name="Lemansour A."/>
            <person name="Lebrun M."/>
            <person name="Masmoudi K."/>
            <person name="Ferrand S."/>
            <person name="Dhar M.I."/>
            <person name="Fresquez Z.A."/>
            <person name="Rosas U."/>
            <person name="Zhang J."/>
            <person name="Talag J."/>
            <person name="Lee S."/>
            <person name="Kudrna D."/>
            <person name="Powell R.F."/>
            <person name="Leitch I.J."/>
            <person name="Krueger R.R."/>
            <person name="Wing R.A."/>
            <person name="Amiri K.M.A."/>
            <person name="Purugganan M.D."/>
        </authorList>
    </citation>
    <scope>NUCLEOTIDE SEQUENCE [LARGE SCALE GENOMIC DNA]</scope>
    <source>
        <strain evidence="2">cv. Khalas</strain>
    </source>
</reference>
<name>A0A8B7BNM5_PHODC</name>
<protein>
    <submittedName>
        <fullName evidence="3">Uncharacterized protein LOC103701684</fullName>
    </submittedName>
</protein>
<dbReference type="Proteomes" id="UP000228380">
    <property type="component" value="Chromosome 1"/>
</dbReference>
<keyword evidence="1" id="KW-1133">Transmembrane helix</keyword>
<gene>
    <name evidence="3" type="primary">LOC103701684</name>
</gene>
<accession>A0A8B7BNM5</accession>
<dbReference type="OrthoDB" id="737323at2759"/>
<feature type="transmembrane region" description="Helical" evidence="1">
    <location>
        <begin position="179"/>
        <end position="200"/>
    </location>
</feature>
<dbReference type="KEGG" id="pda:103701684"/>
<keyword evidence="1" id="KW-0472">Membrane</keyword>
<dbReference type="AlphaFoldDB" id="A0A8B7BNM5"/>
<reference evidence="3" key="2">
    <citation type="submission" date="2025-08" db="UniProtKB">
        <authorList>
            <consortium name="RefSeq"/>
        </authorList>
    </citation>
    <scope>IDENTIFICATION</scope>
    <source>
        <tissue evidence="3">Young leaves</tissue>
    </source>
</reference>